<feature type="non-terminal residue" evidence="2">
    <location>
        <position position="58"/>
    </location>
</feature>
<name>A0A2N1MC89_9GLOM</name>
<comment type="caution">
    <text evidence="2">The sequence shown here is derived from an EMBL/GenBank/DDBJ whole genome shotgun (WGS) entry which is preliminary data.</text>
</comment>
<dbReference type="Proteomes" id="UP000233469">
    <property type="component" value="Unassembled WGS sequence"/>
</dbReference>
<gene>
    <name evidence="2" type="ORF">RhiirC2_762851</name>
</gene>
<dbReference type="AlphaFoldDB" id="A0A2N1MC89"/>
<feature type="compositionally biased region" description="Polar residues" evidence="1">
    <location>
        <begin position="14"/>
        <end position="35"/>
    </location>
</feature>
<reference evidence="2 3" key="1">
    <citation type="submission" date="2016-04" db="EMBL/GenBank/DDBJ databases">
        <title>Genome analyses suggest a sexual origin of heterokaryosis in a supposedly ancient asexual fungus.</title>
        <authorList>
            <person name="Ropars J."/>
            <person name="Sedzielewska K."/>
            <person name="Noel J."/>
            <person name="Charron P."/>
            <person name="Farinelli L."/>
            <person name="Marton T."/>
            <person name="Kruger M."/>
            <person name="Pelin A."/>
            <person name="Brachmann A."/>
            <person name="Corradi N."/>
        </authorList>
    </citation>
    <scope>NUCLEOTIDE SEQUENCE [LARGE SCALE GENOMIC DNA]</scope>
    <source>
        <strain evidence="2 3">C2</strain>
    </source>
</reference>
<protein>
    <submittedName>
        <fullName evidence="2">Uncharacterized protein</fullName>
    </submittedName>
</protein>
<sequence length="58" mass="6576">IFEVLNNCFKKYSQVTSSSSGPNLRGNSRNNSMQKSLPKRADNIDAYALPDLESFKYM</sequence>
<proteinExistence type="predicted"/>
<feature type="non-terminal residue" evidence="2">
    <location>
        <position position="1"/>
    </location>
</feature>
<reference evidence="2 3" key="2">
    <citation type="submission" date="2017-10" db="EMBL/GenBank/DDBJ databases">
        <title>Extensive intraspecific genome diversity in a model arbuscular mycorrhizal fungus.</title>
        <authorList>
            <person name="Chen E.C.H."/>
            <person name="Morin E."/>
            <person name="Baudet D."/>
            <person name="Noel J."/>
            <person name="Ndikumana S."/>
            <person name="Charron P."/>
            <person name="St-Onge C."/>
            <person name="Giorgi J."/>
            <person name="Grigoriev I.V."/>
            <person name="Roux C."/>
            <person name="Martin F.M."/>
            <person name="Corradi N."/>
        </authorList>
    </citation>
    <scope>NUCLEOTIDE SEQUENCE [LARGE SCALE GENOMIC DNA]</scope>
    <source>
        <strain evidence="2 3">C2</strain>
    </source>
</reference>
<organism evidence="2 3">
    <name type="scientific">Rhizophagus irregularis</name>
    <dbReference type="NCBI Taxonomy" id="588596"/>
    <lineage>
        <taxon>Eukaryota</taxon>
        <taxon>Fungi</taxon>
        <taxon>Fungi incertae sedis</taxon>
        <taxon>Mucoromycota</taxon>
        <taxon>Glomeromycotina</taxon>
        <taxon>Glomeromycetes</taxon>
        <taxon>Glomerales</taxon>
        <taxon>Glomeraceae</taxon>
        <taxon>Rhizophagus</taxon>
    </lineage>
</organism>
<evidence type="ECO:0000313" key="3">
    <source>
        <dbReference type="Proteomes" id="UP000233469"/>
    </source>
</evidence>
<evidence type="ECO:0000313" key="2">
    <source>
        <dbReference type="EMBL" id="PKK59252.1"/>
    </source>
</evidence>
<feature type="region of interest" description="Disordered" evidence="1">
    <location>
        <begin position="14"/>
        <end position="40"/>
    </location>
</feature>
<accession>A0A2N1MC89</accession>
<dbReference type="EMBL" id="LLXL01003136">
    <property type="protein sequence ID" value="PKK59252.1"/>
    <property type="molecule type" value="Genomic_DNA"/>
</dbReference>
<evidence type="ECO:0000256" key="1">
    <source>
        <dbReference type="SAM" id="MobiDB-lite"/>
    </source>
</evidence>